<accession>A0A6A6FEF8</accession>
<name>A0A6A6FEF8_9PEZI</name>
<dbReference type="Gene3D" id="3.40.50.150">
    <property type="entry name" value="Vaccinia Virus protein VP39"/>
    <property type="match status" value="1"/>
</dbReference>
<reference evidence="6" key="1">
    <citation type="journal article" date="2020" name="Stud. Mycol.">
        <title>101 Dothideomycetes genomes: a test case for predicting lifestyles and emergence of pathogens.</title>
        <authorList>
            <person name="Haridas S."/>
            <person name="Albert R."/>
            <person name="Binder M."/>
            <person name="Bloem J."/>
            <person name="Labutti K."/>
            <person name="Salamov A."/>
            <person name="Andreopoulos B."/>
            <person name="Baker S."/>
            <person name="Barry K."/>
            <person name="Bills G."/>
            <person name="Bluhm B."/>
            <person name="Cannon C."/>
            <person name="Castanera R."/>
            <person name="Culley D."/>
            <person name="Daum C."/>
            <person name="Ezra D."/>
            <person name="Gonzalez J."/>
            <person name="Henrissat B."/>
            <person name="Kuo A."/>
            <person name="Liang C."/>
            <person name="Lipzen A."/>
            <person name="Lutzoni F."/>
            <person name="Magnuson J."/>
            <person name="Mondo S."/>
            <person name="Nolan M."/>
            <person name="Ohm R."/>
            <person name="Pangilinan J."/>
            <person name="Park H.-J."/>
            <person name="Ramirez L."/>
            <person name="Alfaro M."/>
            <person name="Sun H."/>
            <person name="Tritt A."/>
            <person name="Yoshinaga Y."/>
            <person name="Zwiers L.-H."/>
            <person name="Turgeon B."/>
            <person name="Goodwin S."/>
            <person name="Spatafora J."/>
            <person name="Crous P."/>
            <person name="Grigoriev I."/>
        </authorList>
    </citation>
    <scope>NUCLEOTIDE SEQUENCE</scope>
    <source>
        <strain evidence="6">SCOH1-5</strain>
    </source>
</reference>
<keyword evidence="2" id="KW-0808">Transferase</keyword>
<dbReference type="GO" id="GO:0016740">
    <property type="term" value="F:transferase activity"/>
    <property type="evidence" value="ECO:0007669"/>
    <property type="project" value="UniProtKB-KW"/>
</dbReference>
<dbReference type="InterPro" id="IPR051654">
    <property type="entry name" value="Meroterpenoid_MTases"/>
</dbReference>
<dbReference type="PANTHER" id="PTHR35897:SF1">
    <property type="entry name" value="METHYLTRANSFERASE AUSD"/>
    <property type="match status" value="1"/>
</dbReference>
<proteinExistence type="inferred from homology"/>
<comment type="similarity">
    <text evidence="4">Belongs to the class I-like SAM-binding methyltransferase superfamily.</text>
</comment>
<dbReference type="EMBL" id="ML992676">
    <property type="protein sequence ID" value="KAF2211618.1"/>
    <property type="molecule type" value="Genomic_DNA"/>
</dbReference>
<dbReference type="Pfam" id="PF13649">
    <property type="entry name" value="Methyltransf_25"/>
    <property type="match status" value="1"/>
</dbReference>
<feature type="domain" description="Methyltransferase" evidence="5">
    <location>
        <begin position="98"/>
        <end position="196"/>
    </location>
</feature>
<dbReference type="InterPro" id="IPR041698">
    <property type="entry name" value="Methyltransf_25"/>
</dbReference>
<evidence type="ECO:0000313" key="7">
    <source>
        <dbReference type="Proteomes" id="UP000799539"/>
    </source>
</evidence>
<dbReference type="SUPFAM" id="SSF53335">
    <property type="entry name" value="S-adenosyl-L-methionine-dependent methyltransferases"/>
    <property type="match status" value="1"/>
</dbReference>
<evidence type="ECO:0000259" key="5">
    <source>
        <dbReference type="Pfam" id="PF13649"/>
    </source>
</evidence>
<dbReference type="AlphaFoldDB" id="A0A6A6FEF8"/>
<sequence>MSTLTLTKIDGHTESTDLRVYFTTADPQINDAAREVLVQYSGVPEDELVSHVRRVRDEAWKVFKYPCVGNYYFLEFSVSKSENYSRVLHRLRHGETLLDLACCFGHNLRKLVHDGAPVANVVGGELEQGFIDLGFQLFKDRDKLRANFISGDFFGGDVGGLAGRQFDMIHAASFFHLFSRDDQMEAVTRAVRLLKPKPGSMLFGRQTAVSKAKEVRHPANIRSGNMFRHDVKSFKDMVREVGEKTKTKLEVSVEQQEGWELLEEAHGWHRITFQIVLQ</sequence>
<evidence type="ECO:0000313" key="6">
    <source>
        <dbReference type="EMBL" id="KAF2211618.1"/>
    </source>
</evidence>
<dbReference type="OrthoDB" id="2094832at2759"/>
<evidence type="ECO:0000256" key="1">
    <source>
        <dbReference type="ARBA" id="ARBA00005179"/>
    </source>
</evidence>
<dbReference type="InterPro" id="IPR029063">
    <property type="entry name" value="SAM-dependent_MTases_sf"/>
</dbReference>
<protein>
    <recommendedName>
        <fullName evidence="5">Methyltransferase domain-containing protein</fullName>
    </recommendedName>
</protein>
<dbReference type="PANTHER" id="PTHR35897">
    <property type="entry name" value="METHYLTRANSFERASE AUSD"/>
    <property type="match status" value="1"/>
</dbReference>
<organism evidence="6 7">
    <name type="scientific">Cercospora zeae-maydis SCOH1-5</name>
    <dbReference type="NCBI Taxonomy" id="717836"/>
    <lineage>
        <taxon>Eukaryota</taxon>
        <taxon>Fungi</taxon>
        <taxon>Dikarya</taxon>
        <taxon>Ascomycota</taxon>
        <taxon>Pezizomycotina</taxon>
        <taxon>Dothideomycetes</taxon>
        <taxon>Dothideomycetidae</taxon>
        <taxon>Mycosphaerellales</taxon>
        <taxon>Mycosphaerellaceae</taxon>
        <taxon>Cercospora</taxon>
    </lineage>
</organism>
<comment type="pathway">
    <text evidence="1">Secondary metabolite biosynthesis.</text>
</comment>
<dbReference type="Proteomes" id="UP000799539">
    <property type="component" value="Unassembled WGS sequence"/>
</dbReference>
<evidence type="ECO:0000256" key="4">
    <source>
        <dbReference type="ARBA" id="ARBA00038314"/>
    </source>
</evidence>
<keyword evidence="7" id="KW-1185">Reference proteome</keyword>
<gene>
    <name evidence="6" type="ORF">CERZMDRAFT_112661</name>
</gene>
<keyword evidence="3" id="KW-0949">S-adenosyl-L-methionine</keyword>
<evidence type="ECO:0000256" key="2">
    <source>
        <dbReference type="ARBA" id="ARBA00022679"/>
    </source>
</evidence>
<evidence type="ECO:0000256" key="3">
    <source>
        <dbReference type="ARBA" id="ARBA00022691"/>
    </source>
</evidence>